<comment type="caution">
    <text evidence="22">The sequence shown here is derived from an EMBL/GenBank/DDBJ whole genome shotgun (WGS) entry which is preliminary data.</text>
</comment>
<dbReference type="CDD" id="cd14066">
    <property type="entry name" value="STKc_IRAK"/>
    <property type="match status" value="1"/>
</dbReference>
<evidence type="ECO:0000256" key="9">
    <source>
        <dbReference type="ARBA" id="ARBA00022737"/>
    </source>
</evidence>
<feature type="signal peptide" evidence="20">
    <location>
        <begin position="1"/>
        <end position="16"/>
    </location>
</feature>
<dbReference type="InterPro" id="IPR024788">
    <property type="entry name" value="Malectin-like_Carb-bd_dom"/>
</dbReference>
<keyword evidence="8 20" id="KW-0732">Signal</keyword>
<keyword evidence="11" id="KW-0418">Kinase</keyword>
<dbReference type="InterPro" id="IPR001611">
    <property type="entry name" value="Leu-rich_rpt"/>
</dbReference>
<keyword evidence="10 18" id="KW-0547">Nucleotide-binding</keyword>
<evidence type="ECO:0000259" key="21">
    <source>
        <dbReference type="PROSITE" id="PS50011"/>
    </source>
</evidence>
<dbReference type="InterPro" id="IPR000719">
    <property type="entry name" value="Prot_kinase_dom"/>
</dbReference>
<evidence type="ECO:0000256" key="6">
    <source>
        <dbReference type="ARBA" id="ARBA00022679"/>
    </source>
</evidence>
<dbReference type="Pfam" id="PF00560">
    <property type="entry name" value="LRR_1"/>
    <property type="match status" value="1"/>
</dbReference>
<keyword evidence="6" id="KW-0808">Transferase</keyword>
<evidence type="ECO:0000256" key="2">
    <source>
        <dbReference type="ARBA" id="ARBA00012513"/>
    </source>
</evidence>
<evidence type="ECO:0000256" key="17">
    <source>
        <dbReference type="ARBA" id="ARBA00048679"/>
    </source>
</evidence>
<gene>
    <name evidence="22" type="ORF">RGQ29_021196</name>
</gene>
<feature type="chain" id="PRO_5042908092" description="non-specific serine/threonine protein kinase" evidence="20">
    <location>
        <begin position="17"/>
        <end position="849"/>
    </location>
</feature>
<evidence type="ECO:0000256" key="11">
    <source>
        <dbReference type="ARBA" id="ARBA00022777"/>
    </source>
</evidence>
<dbReference type="GO" id="GO:0005524">
    <property type="term" value="F:ATP binding"/>
    <property type="evidence" value="ECO:0007669"/>
    <property type="project" value="UniProtKB-UniRule"/>
</dbReference>
<keyword evidence="4" id="KW-0597">Phosphoprotein</keyword>
<evidence type="ECO:0000256" key="3">
    <source>
        <dbReference type="ARBA" id="ARBA00022527"/>
    </source>
</evidence>
<dbReference type="SUPFAM" id="SSF52058">
    <property type="entry name" value="L domain-like"/>
    <property type="match status" value="1"/>
</dbReference>
<evidence type="ECO:0000256" key="7">
    <source>
        <dbReference type="ARBA" id="ARBA00022692"/>
    </source>
</evidence>
<dbReference type="FunFam" id="3.80.10.10:FF:000129">
    <property type="entry name" value="Leucine-rich repeat receptor-like kinase"/>
    <property type="match status" value="1"/>
</dbReference>
<dbReference type="PROSITE" id="PS00108">
    <property type="entry name" value="PROTEIN_KINASE_ST"/>
    <property type="match status" value="1"/>
</dbReference>
<evidence type="ECO:0000256" key="1">
    <source>
        <dbReference type="ARBA" id="ARBA00004167"/>
    </source>
</evidence>
<reference evidence="22 23" key="1">
    <citation type="journal article" date="2023" name="G3 (Bethesda)">
        <title>A haplotype-resolved chromosome-scale genome for Quercus rubra L. provides insights into the genetics of adaptive traits for red oak species.</title>
        <authorList>
            <person name="Kapoor B."/>
            <person name="Jenkins J."/>
            <person name="Schmutz J."/>
            <person name="Zhebentyayeva T."/>
            <person name="Kuelheim C."/>
            <person name="Coggeshall M."/>
            <person name="Heim C."/>
            <person name="Lasky J.R."/>
            <person name="Leites L."/>
            <person name="Islam-Faridi N."/>
            <person name="Romero-Severson J."/>
            <person name="DeLeo V.L."/>
            <person name="Lucas S.M."/>
            <person name="Lazic D."/>
            <person name="Gailing O."/>
            <person name="Carlson J."/>
            <person name="Staton M."/>
        </authorList>
    </citation>
    <scope>NUCLEOTIDE SEQUENCE [LARGE SCALE GENOMIC DNA]</scope>
    <source>
        <strain evidence="22">Pseudo-F2</strain>
    </source>
</reference>
<evidence type="ECO:0000313" key="23">
    <source>
        <dbReference type="Proteomes" id="UP001324115"/>
    </source>
</evidence>
<keyword evidence="14 19" id="KW-0472">Membrane</keyword>
<keyword evidence="7 19" id="KW-0812">Transmembrane</keyword>
<protein>
    <recommendedName>
        <fullName evidence="2">non-specific serine/threonine protein kinase</fullName>
        <ecNumber evidence="2">2.7.11.1</ecNumber>
    </recommendedName>
</protein>
<keyword evidence="23" id="KW-1185">Reference proteome</keyword>
<dbReference type="SMART" id="SM00220">
    <property type="entry name" value="S_TKc"/>
    <property type="match status" value="1"/>
</dbReference>
<evidence type="ECO:0000256" key="15">
    <source>
        <dbReference type="ARBA" id="ARBA00023170"/>
    </source>
</evidence>
<dbReference type="InterPro" id="IPR017441">
    <property type="entry name" value="Protein_kinase_ATP_BS"/>
</dbReference>
<keyword evidence="12 18" id="KW-0067">ATP-binding</keyword>
<evidence type="ECO:0000256" key="18">
    <source>
        <dbReference type="PROSITE-ProRule" id="PRU10141"/>
    </source>
</evidence>
<dbReference type="SUPFAM" id="SSF56112">
    <property type="entry name" value="Protein kinase-like (PK-like)"/>
    <property type="match status" value="1"/>
</dbReference>
<name>A0AAN7IR20_QUERU</name>
<dbReference type="Pfam" id="PF12819">
    <property type="entry name" value="Malectin_like"/>
    <property type="match status" value="1"/>
</dbReference>
<evidence type="ECO:0000256" key="8">
    <source>
        <dbReference type="ARBA" id="ARBA00022729"/>
    </source>
</evidence>
<keyword evidence="3" id="KW-0723">Serine/threonine-protein kinase</keyword>
<dbReference type="FunFam" id="3.30.200.20:FF:000394">
    <property type="entry name" value="Leucine-rich repeat receptor-like protein kinase"/>
    <property type="match status" value="1"/>
</dbReference>
<feature type="transmembrane region" description="Helical" evidence="19">
    <location>
        <begin position="508"/>
        <end position="533"/>
    </location>
</feature>
<dbReference type="InterPro" id="IPR011009">
    <property type="entry name" value="Kinase-like_dom_sf"/>
</dbReference>
<dbReference type="PANTHER" id="PTHR45631">
    <property type="entry name" value="OS07G0107800 PROTEIN-RELATED"/>
    <property type="match status" value="1"/>
</dbReference>
<dbReference type="InterPro" id="IPR001245">
    <property type="entry name" value="Ser-Thr/Tyr_kinase_cat_dom"/>
</dbReference>
<dbReference type="Proteomes" id="UP001324115">
    <property type="component" value="Unassembled WGS sequence"/>
</dbReference>
<comment type="catalytic activity">
    <reaction evidence="17">
        <text>L-seryl-[protein] + ATP = O-phospho-L-seryl-[protein] + ADP + H(+)</text>
        <dbReference type="Rhea" id="RHEA:17989"/>
        <dbReference type="Rhea" id="RHEA-COMP:9863"/>
        <dbReference type="Rhea" id="RHEA-COMP:11604"/>
        <dbReference type="ChEBI" id="CHEBI:15378"/>
        <dbReference type="ChEBI" id="CHEBI:29999"/>
        <dbReference type="ChEBI" id="CHEBI:30616"/>
        <dbReference type="ChEBI" id="CHEBI:83421"/>
        <dbReference type="ChEBI" id="CHEBI:456216"/>
        <dbReference type="EC" id="2.7.11.1"/>
    </reaction>
</comment>
<keyword evidence="15" id="KW-0675">Receptor</keyword>
<evidence type="ECO:0000256" key="12">
    <source>
        <dbReference type="ARBA" id="ARBA00022840"/>
    </source>
</evidence>
<dbReference type="GO" id="GO:0016020">
    <property type="term" value="C:membrane"/>
    <property type="evidence" value="ECO:0007669"/>
    <property type="project" value="UniProtKB-SubCell"/>
</dbReference>
<dbReference type="FunFam" id="1.10.510.10:FF:000146">
    <property type="entry name" value="LRR receptor-like serine/threonine-protein kinase IOS1"/>
    <property type="match status" value="1"/>
</dbReference>
<accession>A0AAN7IR20</accession>
<dbReference type="Pfam" id="PF07714">
    <property type="entry name" value="PK_Tyr_Ser-Thr"/>
    <property type="match status" value="1"/>
</dbReference>
<dbReference type="GO" id="GO:0004674">
    <property type="term" value="F:protein serine/threonine kinase activity"/>
    <property type="evidence" value="ECO:0007669"/>
    <property type="project" value="UniProtKB-KW"/>
</dbReference>
<dbReference type="PROSITE" id="PS50011">
    <property type="entry name" value="PROTEIN_KINASE_DOM"/>
    <property type="match status" value="1"/>
</dbReference>
<evidence type="ECO:0000313" key="22">
    <source>
        <dbReference type="EMBL" id="KAK4590903.1"/>
    </source>
</evidence>
<evidence type="ECO:0000256" key="19">
    <source>
        <dbReference type="SAM" id="Phobius"/>
    </source>
</evidence>
<evidence type="ECO:0000256" key="16">
    <source>
        <dbReference type="ARBA" id="ARBA00047899"/>
    </source>
</evidence>
<organism evidence="22 23">
    <name type="scientific">Quercus rubra</name>
    <name type="common">Northern red oak</name>
    <name type="synonym">Quercus borealis</name>
    <dbReference type="NCBI Taxonomy" id="3512"/>
    <lineage>
        <taxon>Eukaryota</taxon>
        <taxon>Viridiplantae</taxon>
        <taxon>Streptophyta</taxon>
        <taxon>Embryophyta</taxon>
        <taxon>Tracheophyta</taxon>
        <taxon>Spermatophyta</taxon>
        <taxon>Magnoliopsida</taxon>
        <taxon>eudicotyledons</taxon>
        <taxon>Gunneridae</taxon>
        <taxon>Pentapetalae</taxon>
        <taxon>rosids</taxon>
        <taxon>fabids</taxon>
        <taxon>Fagales</taxon>
        <taxon>Fagaceae</taxon>
        <taxon>Quercus</taxon>
    </lineage>
</organism>
<evidence type="ECO:0000256" key="14">
    <source>
        <dbReference type="ARBA" id="ARBA00023136"/>
    </source>
</evidence>
<dbReference type="InterPro" id="IPR008271">
    <property type="entry name" value="Ser/Thr_kinase_AS"/>
</dbReference>
<evidence type="ECO:0000256" key="10">
    <source>
        <dbReference type="ARBA" id="ARBA00022741"/>
    </source>
</evidence>
<dbReference type="InterPro" id="IPR032675">
    <property type="entry name" value="LRR_dom_sf"/>
</dbReference>
<evidence type="ECO:0000256" key="4">
    <source>
        <dbReference type="ARBA" id="ARBA00022553"/>
    </source>
</evidence>
<sequence>MAKHFPFAIVLHGAFALTVLVHYQQDQLGFISIDCGIPDDSSYKDGITEINYTSDLAFTETGKNGNISVEYRTNSLEQQFWTVRSFPEGTKNCYTLRPSPGKNRNYLIRASFMYGNYDGIGKIPKFDLYLGVNKWDTVAVTDASSTLTKEIMHLSLSEDIYVCLVNTGNGTPFVSVLEVRPLNNNTYIRKSGSLDLDERFDCGSQAKRNDVFDRIWQPLNRNIWKNIATNLTIDGIGHPDYYQVPQVVMSTAFTKFNINDSMFITWTAGGGNAAIQYIYMHFAELENLQPNQSRQFNIFLNGNLWKGSFVPRYLSTSTVQSSPDGEIGQQFQIWINQTETSTLPPILNAVEFYKLRQFLQAQTDQEDVDAIKNIKSIYRIKRNWQGDPCAPKDYAWDGLNCSYNSYDSPSIISLNLSSSGLTGEIAPFISNLTMIQYLDLSNNSLNGTIPIFLSQLPVLRVLILQNNSLSGSIPMELIERSTKGLLFLRSVIYLGLSLFLQCKNNKNIVVPVVAAVVGFAILLSSGIALLWHLKRRKKESKKQQFTYSEVQSITNNFESVIGKGGFGTVYHGYLDGFQVAVKMLSHSSVQGYKEFQAEANFLSKVHHKNITSFVGYCHENTNMGLVYEYMENGNLAMHLSDENASFLSWETRLKIAMDSAQGLEYLHNGCKPPIIHRDMKSTNILLDVNFQAKLTDLGLSKVIPDEGGTHVSTKVVGTPGYLDPEYYATNRLNEKSDVFSFGVVLLEIITGQPAITKTPEKVHIIKWVNSMVERGDVKNIMDPRLERDLDINSIWKAIEVAMSCVSFTSTKRPTMTYVVMELKQCLAMELARKHEDSDNHGLKLRSKIK</sequence>
<evidence type="ECO:0000256" key="5">
    <source>
        <dbReference type="ARBA" id="ARBA00022614"/>
    </source>
</evidence>
<dbReference type="PANTHER" id="PTHR45631:SF202">
    <property type="entry name" value="SENESCENCE-INDUCED RECEPTOR-LIKE SERINE_THREONINE-PROTEIN KINASE"/>
    <property type="match status" value="1"/>
</dbReference>
<dbReference type="PROSITE" id="PS00107">
    <property type="entry name" value="PROTEIN_KINASE_ATP"/>
    <property type="match status" value="1"/>
</dbReference>
<evidence type="ECO:0000256" key="20">
    <source>
        <dbReference type="SAM" id="SignalP"/>
    </source>
</evidence>
<dbReference type="Gene3D" id="1.10.510.10">
    <property type="entry name" value="Transferase(Phosphotransferase) domain 1"/>
    <property type="match status" value="1"/>
</dbReference>
<dbReference type="Gene3D" id="3.80.10.10">
    <property type="entry name" value="Ribonuclease Inhibitor"/>
    <property type="match status" value="1"/>
</dbReference>
<proteinExistence type="predicted"/>
<evidence type="ECO:0000256" key="13">
    <source>
        <dbReference type="ARBA" id="ARBA00022989"/>
    </source>
</evidence>
<keyword evidence="9" id="KW-0677">Repeat</keyword>
<comment type="subcellular location">
    <subcellularLocation>
        <location evidence="1">Membrane</location>
        <topology evidence="1">Single-pass membrane protein</topology>
    </subcellularLocation>
</comment>
<keyword evidence="5" id="KW-0433">Leucine-rich repeat</keyword>
<keyword evidence="13 19" id="KW-1133">Transmembrane helix</keyword>
<dbReference type="EC" id="2.7.11.1" evidence="2"/>
<comment type="catalytic activity">
    <reaction evidence="16">
        <text>L-threonyl-[protein] + ATP = O-phospho-L-threonyl-[protein] + ADP + H(+)</text>
        <dbReference type="Rhea" id="RHEA:46608"/>
        <dbReference type="Rhea" id="RHEA-COMP:11060"/>
        <dbReference type="Rhea" id="RHEA-COMP:11605"/>
        <dbReference type="ChEBI" id="CHEBI:15378"/>
        <dbReference type="ChEBI" id="CHEBI:30013"/>
        <dbReference type="ChEBI" id="CHEBI:30616"/>
        <dbReference type="ChEBI" id="CHEBI:61977"/>
        <dbReference type="ChEBI" id="CHEBI:456216"/>
        <dbReference type="EC" id="2.7.11.1"/>
    </reaction>
</comment>
<dbReference type="EMBL" id="JAXUIC010000005">
    <property type="protein sequence ID" value="KAK4590903.1"/>
    <property type="molecule type" value="Genomic_DNA"/>
</dbReference>
<dbReference type="AlphaFoldDB" id="A0AAN7IR20"/>
<feature type="binding site" evidence="18">
    <location>
        <position position="582"/>
    </location>
    <ligand>
        <name>ATP</name>
        <dbReference type="ChEBI" id="CHEBI:30616"/>
    </ligand>
</feature>
<feature type="transmembrane region" description="Helical" evidence="19">
    <location>
        <begin position="484"/>
        <end position="502"/>
    </location>
</feature>
<dbReference type="Gene3D" id="3.30.200.20">
    <property type="entry name" value="Phosphorylase Kinase, domain 1"/>
    <property type="match status" value="1"/>
</dbReference>
<feature type="domain" description="Protein kinase" evidence="21">
    <location>
        <begin position="555"/>
        <end position="826"/>
    </location>
</feature>